<sequence>MSLSILSSKALALQEPIIKEYSIMFISKACKKPSRATKTSSCAAGIFVVKSVDKNSWTLMKVRIKVRALHASSMKASSIGDVNSWIRIERYASNILPKEILERSSLQQLYFLIALPSRSSLSPVY</sequence>
<protein>
    <submittedName>
        <fullName evidence="1">Uncharacterized protein</fullName>
    </submittedName>
</protein>
<dbReference type="EMBL" id="JBBPBN010000020">
    <property type="protein sequence ID" value="KAK9017380.1"/>
    <property type="molecule type" value="Genomic_DNA"/>
</dbReference>
<accession>A0ABR2RWM8</accession>
<proteinExistence type="predicted"/>
<comment type="caution">
    <text evidence="1">The sequence shown here is derived from an EMBL/GenBank/DDBJ whole genome shotgun (WGS) entry which is preliminary data.</text>
</comment>
<evidence type="ECO:0000313" key="1">
    <source>
        <dbReference type="EMBL" id="KAK9017380.1"/>
    </source>
</evidence>
<keyword evidence="2" id="KW-1185">Reference proteome</keyword>
<evidence type="ECO:0000313" key="2">
    <source>
        <dbReference type="Proteomes" id="UP001396334"/>
    </source>
</evidence>
<reference evidence="1 2" key="1">
    <citation type="journal article" date="2024" name="G3 (Bethesda)">
        <title>Genome assembly of Hibiscus sabdariffa L. provides insights into metabolisms of medicinal natural products.</title>
        <authorList>
            <person name="Kim T."/>
        </authorList>
    </citation>
    <scope>NUCLEOTIDE SEQUENCE [LARGE SCALE GENOMIC DNA]</scope>
    <source>
        <strain evidence="1">TK-2024</strain>
        <tissue evidence="1">Old leaves</tissue>
    </source>
</reference>
<organism evidence="1 2">
    <name type="scientific">Hibiscus sabdariffa</name>
    <name type="common">roselle</name>
    <dbReference type="NCBI Taxonomy" id="183260"/>
    <lineage>
        <taxon>Eukaryota</taxon>
        <taxon>Viridiplantae</taxon>
        <taxon>Streptophyta</taxon>
        <taxon>Embryophyta</taxon>
        <taxon>Tracheophyta</taxon>
        <taxon>Spermatophyta</taxon>
        <taxon>Magnoliopsida</taxon>
        <taxon>eudicotyledons</taxon>
        <taxon>Gunneridae</taxon>
        <taxon>Pentapetalae</taxon>
        <taxon>rosids</taxon>
        <taxon>malvids</taxon>
        <taxon>Malvales</taxon>
        <taxon>Malvaceae</taxon>
        <taxon>Malvoideae</taxon>
        <taxon>Hibiscus</taxon>
    </lineage>
</organism>
<gene>
    <name evidence="1" type="ORF">V6N11_079859</name>
</gene>
<dbReference type="Proteomes" id="UP001396334">
    <property type="component" value="Unassembled WGS sequence"/>
</dbReference>
<name>A0ABR2RWM8_9ROSI</name>